<evidence type="ECO:0000256" key="1">
    <source>
        <dbReference type="ARBA" id="ARBA00004141"/>
    </source>
</evidence>
<evidence type="ECO:0000256" key="11">
    <source>
        <dbReference type="ARBA" id="ARBA00023212"/>
    </source>
</evidence>
<dbReference type="GO" id="GO:0006826">
    <property type="term" value="P:iron ion transport"/>
    <property type="evidence" value="ECO:0007669"/>
    <property type="project" value="TreeGrafter"/>
</dbReference>
<organism evidence="16 17">
    <name type="scientific">Pichia californica</name>
    <dbReference type="NCBI Taxonomy" id="460514"/>
    <lineage>
        <taxon>Eukaryota</taxon>
        <taxon>Fungi</taxon>
        <taxon>Dikarya</taxon>
        <taxon>Ascomycota</taxon>
        <taxon>Saccharomycotina</taxon>
        <taxon>Pichiomycetes</taxon>
        <taxon>Pichiales</taxon>
        <taxon>Pichiaceae</taxon>
        <taxon>Pichia</taxon>
    </lineage>
</organism>
<evidence type="ECO:0000256" key="3">
    <source>
        <dbReference type="ARBA" id="ARBA00022448"/>
    </source>
</evidence>
<sequence>MVDIEDKIHTKNKGRKKDVLEKFIESPQPLLSSSLSQLRHSILCEGLPESCPYRAYIWCILLYAAPIESEWYSGVVSRGEINADTVGSNLKFVNIGDKIKNDVFRTFQNNKAFWSKTSEAEFIRILNAFAWCVIENEEMNNGFSTITMSPYVQGMNVLAGPFLYICRSEPQSFTLFYNLLMVQMPRYVSPTLNGAMDGVLLVELVLQSVDPKLSEHLKMSMSSAKIYALPSVLTLCACTPSLTEVIKLWDFLFSYGIHLNIMLVVAQLMLIRSDLLASKNPMGLLRQFPELDAEKIIKLSLSIAKNIPDSLYDLIVRHTFDDSVNFIDTWKSTFPNATLSYFEALGLGEPSQTLEASSNILLTEPVLVNFSLFYPYYRTNQDFYESECYHARMALSLVMITWSLVFFGMLYNIVDKFHLDEIYLPKVLRIWLRKYLLFPALFKEKCSVPVRLAECFPVDYIPPRIVSLTVFCYYIINIIFCAVPYKAFWDFQWYPHDTAGLMYTYVGNRTGVLSFANIPILILFASRNNIFQWLTGWSYATFQHYHRHVSIICVLEAFVHSVCYTIKFVKKPYSAHLYAVESAKAYWWWGVIATISCCLIPPSAILKIRVTSYEVFVIVHYVLAILFIIACTYHILDRFDTKWGYIFWLYCSYAVWGFDFFVRIFRCLYLKFRGCKSIAFVELADLESKTMKITYEVGNLTQKSIGNYYYLYFFTVFPFFTSHPFTVAEWSHNVDPDSLLLNNISTGSESEDKGYENEKADQHIMSSSSEKSKFVFYVQCMKGITRHIYNKLEENNFEPIQIKSVLEGPYGSYERAVFHAYDFIIFLTGGIGNTVVINYVRSFVDYKEKSALKESHDVKLFILHLDRYQGRLEFLKNKLNDLIPTNASNDVDIQFHNTASGGRIDLNQYLKEKINAIETKYPHGIRRIGVVTCGPAKFNDTCRRTCVELQDNIEQDTIVSYIADPFDW</sequence>
<dbReference type="SUPFAM" id="SSF52343">
    <property type="entry name" value="Ferredoxin reductase-like, C-terminal NADP-linked domain"/>
    <property type="match status" value="1"/>
</dbReference>
<dbReference type="FunFam" id="1.10.8.270:FF:000035">
    <property type="entry name" value="Cell cycle arrest protein BUB2"/>
    <property type="match status" value="1"/>
</dbReference>
<evidence type="ECO:0000256" key="7">
    <source>
        <dbReference type="ARBA" id="ARBA00022827"/>
    </source>
</evidence>
<feature type="transmembrane region" description="Helical" evidence="14">
    <location>
        <begin position="394"/>
        <end position="414"/>
    </location>
</feature>
<evidence type="ECO:0000256" key="4">
    <source>
        <dbReference type="ARBA" id="ARBA00022490"/>
    </source>
</evidence>
<keyword evidence="4" id="KW-0963">Cytoplasm</keyword>
<evidence type="ECO:0000259" key="15">
    <source>
        <dbReference type="PROSITE" id="PS50086"/>
    </source>
</evidence>
<dbReference type="GO" id="GO:0015677">
    <property type="term" value="P:copper ion import"/>
    <property type="evidence" value="ECO:0007669"/>
    <property type="project" value="TreeGrafter"/>
</dbReference>
<evidence type="ECO:0000256" key="6">
    <source>
        <dbReference type="ARBA" id="ARBA00022692"/>
    </source>
</evidence>
<dbReference type="AlphaFoldDB" id="A0A9P6WNE6"/>
<dbReference type="PANTHER" id="PTHR32361">
    <property type="entry name" value="FERRIC/CUPRIC REDUCTASE TRANSMEMBRANE COMPONENT"/>
    <property type="match status" value="1"/>
</dbReference>
<comment type="similarity">
    <text evidence="13">Belongs to the BUB2 family.</text>
</comment>
<keyword evidence="5" id="KW-0285">Flavoprotein</keyword>
<accession>A0A9P6WNE6</accession>
<dbReference type="EMBL" id="PUHW01000089">
    <property type="protein sequence ID" value="KAG0689287.1"/>
    <property type="molecule type" value="Genomic_DNA"/>
</dbReference>
<keyword evidence="9" id="KW-0406">Ion transport</keyword>
<evidence type="ECO:0000256" key="10">
    <source>
        <dbReference type="ARBA" id="ARBA00023136"/>
    </source>
</evidence>
<feature type="transmembrane region" description="Helical" evidence="14">
    <location>
        <begin position="465"/>
        <end position="485"/>
    </location>
</feature>
<dbReference type="Gene3D" id="1.10.472.80">
    <property type="entry name" value="Ypt/Rab-GAP domain of gyp1p, domain 3"/>
    <property type="match status" value="1"/>
</dbReference>
<dbReference type="Pfam" id="PF00566">
    <property type="entry name" value="RabGAP-TBC"/>
    <property type="match status" value="1"/>
</dbReference>
<feature type="transmembrane region" description="Helical" evidence="14">
    <location>
        <begin position="586"/>
        <end position="606"/>
    </location>
</feature>
<evidence type="ECO:0000256" key="13">
    <source>
        <dbReference type="ARBA" id="ARBA00061049"/>
    </source>
</evidence>
<dbReference type="InterPro" id="IPR051410">
    <property type="entry name" value="Ferric/Cupric_Reductase"/>
</dbReference>
<evidence type="ECO:0000256" key="2">
    <source>
        <dbReference type="ARBA" id="ARBA00004245"/>
    </source>
</evidence>
<dbReference type="PANTHER" id="PTHR32361:SF9">
    <property type="entry name" value="FERRIC REDUCTASE TRANSMEMBRANE COMPONENT 3-RELATED"/>
    <property type="match status" value="1"/>
</dbReference>
<feature type="transmembrane region" description="Helical" evidence="14">
    <location>
        <begin position="545"/>
        <end position="566"/>
    </location>
</feature>
<dbReference type="PROSITE" id="PS50086">
    <property type="entry name" value="TBC_RABGAP"/>
    <property type="match status" value="1"/>
</dbReference>
<reference evidence="16" key="1">
    <citation type="submission" date="2020-11" db="EMBL/GenBank/DDBJ databases">
        <title>Kefir isolates.</title>
        <authorList>
            <person name="Marcisauskas S."/>
            <person name="Kim Y."/>
            <person name="Blasche S."/>
        </authorList>
    </citation>
    <scope>NUCLEOTIDE SEQUENCE</scope>
    <source>
        <strain evidence="16">Olga-1</strain>
    </source>
</reference>
<dbReference type="GO" id="GO:0005886">
    <property type="term" value="C:plasma membrane"/>
    <property type="evidence" value="ECO:0007669"/>
    <property type="project" value="TreeGrafter"/>
</dbReference>
<protein>
    <recommendedName>
        <fullName evidence="15">Rab-GAP TBC domain-containing protein</fullName>
    </recommendedName>
</protein>
<dbReference type="Gene3D" id="3.40.50.80">
    <property type="entry name" value="Nucleotide-binding domain of ferredoxin-NADP reductase (FNR) module"/>
    <property type="match status" value="1"/>
</dbReference>
<dbReference type="InterPro" id="IPR039261">
    <property type="entry name" value="FNR_nucleotide-bd"/>
</dbReference>
<dbReference type="SMART" id="SM00164">
    <property type="entry name" value="TBC"/>
    <property type="match status" value="1"/>
</dbReference>
<dbReference type="GO" id="GO:0006879">
    <property type="term" value="P:intracellular iron ion homeostasis"/>
    <property type="evidence" value="ECO:0007669"/>
    <property type="project" value="TreeGrafter"/>
</dbReference>
<evidence type="ECO:0000256" key="5">
    <source>
        <dbReference type="ARBA" id="ARBA00022630"/>
    </source>
</evidence>
<dbReference type="Proteomes" id="UP000697127">
    <property type="component" value="Unassembled WGS sequence"/>
</dbReference>
<dbReference type="CDD" id="cd06186">
    <property type="entry name" value="NOX_Duox_like_FAD_NADP"/>
    <property type="match status" value="1"/>
</dbReference>
<gene>
    <name evidence="16" type="ORF">C6P40_005263</name>
</gene>
<feature type="transmembrane region" description="Helical" evidence="14">
    <location>
        <begin position="618"/>
        <end position="636"/>
    </location>
</feature>
<dbReference type="GO" id="GO:0000293">
    <property type="term" value="F:ferric-chelate reductase activity"/>
    <property type="evidence" value="ECO:0007669"/>
    <property type="project" value="TreeGrafter"/>
</dbReference>
<dbReference type="SFLD" id="SFLDG01168">
    <property type="entry name" value="Ferric_reductase_subgroup_(FRE"/>
    <property type="match status" value="1"/>
</dbReference>
<evidence type="ECO:0000256" key="12">
    <source>
        <dbReference type="ARBA" id="ARBA00023306"/>
    </source>
</evidence>
<comment type="caution">
    <text evidence="16">The sequence shown here is derived from an EMBL/GenBank/DDBJ whole genome shotgun (WGS) entry which is preliminary data.</text>
</comment>
<evidence type="ECO:0000256" key="9">
    <source>
        <dbReference type="ARBA" id="ARBA00023065"/>
    </source>
</evidence>
<dbReference type="Pfam" id="PF01794">
    <property type="entry name" value="Ferric_reduct"/>
    <property type="match status" value="1"/>
</dbReference>
<dbReference type="GO" id="GO:0005856">
    <property type="term" value="C:cytoskeleton"/>
    <property type="evidence" value="ECO:0007669"/>
    <property type="project" value="UniProtKB-SubCell"/>
</dbReference>
<keyword evidence="10 14" id="KW-0472">Membrane</keyword>
<keyword evidence="12" id="KW-0131">Cell cycle</keyword>
<comment type="subcellular location">
    <subcellularLocation>
        <location evidence="2">Cytoplasm</location>
        <location evidence="2">Cytoskeleton</location>
    </subcellularLocation>
    <subcellularLocation>
        <location evidence="1">Membrane</location>
        <topology evidence="1">Multi-pass membrane protein</topology>
    </subcellularLocation>
</comment>
<dbReference type="SFLD" id="SFLDS00052">
    <property type="entry name" value="Ferric_Reductase_Domain"/>
    <property type="match status" value="1"/>
</dbReference>
<dbReference type="InterPro" id="IPR013130">
    <property type="entry name" value="Fe3_Rdtase_TM_dom"/>
</dbReference>
<keyword evidence="6 14" id="KW-0812">Transmembrane</keyword>
<dbReference type="SUPFAM" id="SSF47923">
    <property type="entry name" value="Ypt/Rab-GAP domain of gyp1p"/>
    <property type="match status" value="2"/>
</dbReference>
<keyword evidence="17" id="KW-1185">Reference proteome</keyword>
<evidence type="ECO:0000256" key="14">
    <source>
        <dbReference type="SAM" id="Phobius"/>
    </source>
</evidence>
<feature type="transmembrane region" description="Helical" evidence="14">
    <location>
        <begin position="506"/>
        <end position="525"/>
    </location>
</feature>
<dbReference type="InterPro" id="IPR035969">
    <property type="entry name" value="Rab-GAP_TBC_sf"/>
</dbReference>
<evidence type="ECO:0000256" key="8">
    <source>
        <dbReference type="ARBA" id="ARBA00022989"/>
    </source>
</evidence>
<proteinExistence type="inferred from homology"/>
<dbReference type="InterPro" id="IPR000195">
    <property type="entry name" value="Rab-GAP-TBC_dom"/>
</dbReference>
<name>A0A9P6WNE6_9ASCO</name>
<evidence type="ECO:0000313" key="16">
    <source>
        <dbReference type="EMBL" id="KAG0689287.1"/>
    </source>
</evidence>
<keyword evidence="7" id="KW-0274">FAD</keyword>
<keyword evidence="11" id="KW-0206">Cytoskeleton</keyword>
<feature type="transmembrane region" description="Helical" evidence="14">
    <location>
        <begin position="643"/>
        <end position="665"/>
    </location>
</feature>
<evidence type="ECO:0000313" key="17">
    <source>
        <dbReference type="Proteomes" id="UP000697127"/>
    </source>
</evidence>
<keyword evidence="3" id="KW-0813">Transport</keyword>
<feature type="domain" description="Rab-GAP TBC" evidence="15">
    <location>
        <begin position="48"/>
        <end position="256"/>
    </location>
</feature>
<keyword evidence="8 14" id="KW-1133">Transmembrane helix</keyword>
<dbReference type="Gene3D" id="1.10.8.270">
    <property type="entry name" value="putative rabgap domain of human tbc1 domain family member 14 like domains"/>
    <property type="match status" value="1"/>
</dbReference>